<feature type="compositionally biased region" description="Low complexity" evidence="2">
    <location>
        <begin position="27"/>
        <end position="38"/>
    </location>
</feature>
<gene>
    <name evidence="3" type="ORF">F2Q65_07365</name>
</gene>
<organism evidence="3 4">
    <name type="scientific">Thiohalocapsa marina</name>
    <dbReference type="NCBI Taxonomy" id="424902"/>
    <lineage>
        <taxon>Bacteria</taxon>
        <taxon>Pseudomonadati</taxon>
        <taxon>Pseudomonadota</taxon>
        <taxon>Gammaproteobacteria</taxon>
        <taxon>Chromatiales</taxon>
        <taxon>Chromatiaceae</taxon>
        <taxon>Thiohalocapsa</taxon>
    </lineage>
</organism>
<protein>
    <submittedName>
        <fullName evidence="3">Polymer-forming cytoskeletal protein</fullName>
    </submittedName>
</protein>
<dbReference type="InterPro" id="IPR007607">
    <property type="entry name" value="BacA/B"/>
</dbReference>
<dbReference type="Pfam" id="PF04519">
    <property type="entry name" value="Bactofilin"/>
    <property type="match status" value="1"/>
</dbReference>
<evidence type="ECO:0000313" key="3">
    <source>
        <dbReference type="EMBL" id="KAA6185812.1"/>
    </source>
</evidence>
<evidence type="ECO:0000256" key="1">
    <source>
        <dbReference type="ARBA" id="ARBA00044755"/>
    </source>
</evidence>
<feature type="region of interest" description="Disordered" evidence="2">
    <location>
        <begin position="1"/>
        <end position="38"/>
    </location>
</feature>
<dbReference type="EMBL" id="VWXX01000007">
    <property type="protein sequence ID" value="KAA6185812.1"/>
    <property type="molecule type" value="Genomic_DNA"/>
</dbReference>
<accession>A0A5M8FSS6</accession>
<comment type="similarity">
    <text evidence="1">Belongs to the bactofilin family.</text>
</comment>
<keyword evidence="4" id="KW-1185">Reference proteome</keyword>
<dbReference type="RefSeq" id="WP_150091947.1">
    <property type="nucleotide sequence ID" value="NZ_JBFUOH010000001.1"/>
</dbReference>
<proteinExistence type="inferred from homology"/>
<dbReference type="OrthoDB" id="5294247at2"/>
<dbReference type="PANTHER" id="PTHR35024">
    <property type="entry name" value="HYPOTHETICAL CYTOSOLIC PROTEIN"/>
    <property type="match status" value="1"/>
</dbReference>
<name>A0A5M8FSS6_9GAMM</name>
<dbReference type="Proteomes" id="UP000322981">
    <property type="component" value="Unassembled WGS sequence"/>
</dbReference>
<evidence type="ECO:0000313" key="4">
    <source>
        <dbReference type="Proteomes" id="UP000322981"/>
    </source>
</evidence>
<reference evidence="3 4" key="1">
    <citation type="submission" date="2019-09" db="EMBL/GenBank/DDBJ databases">
        <title>Whole-genome sequence of the purple sulfur bacterium Thiohalocapsa marina DSM 19078.</title>
        <authorList>
            <person name="Kyndt J.A."/>
            <person name="Meyer T.E."/>
        </authorList>
    </citation>
    <scope>NUCLEOTIDE SEQUENCE [LARGE SCALE GENOMIC DNA]</scope>
    <source>
        <strain evidence="3 4">DSM 19078</strain>
    </source>
</reference>
<comment type="caution">
    <text evidence="3">The sequence shown here is derived from an EMBL/GenBank/DDBJ whole genome shotgun (WGS) entry which is preliminary data.</text>
</comment>
<sequence length="187" mass="19510">MFTKILGSPKTEAEDTSAGRNVPSTTARQPAGRRPGIAGRAAAPSVISADMHIVGDVRTQGDVQIDGTVDGELSAAHITVGESGSVNGEVVADSVEIWGKIAGHVHANDVSLKVGAEVYADIVYKAIEIPRGALVEGALTVMDGTSAQRNRSAVLTYSKESAYAEITRTSVRQTETTSAYVKGDIEK</sequence>
<dbReference type="AlphaFoldDB" id="A0A5M8FSS6"/>
<evidence type="ECO:0000256" key="2">
    <source>
        <dbReference type="SAM" id="MobiDB-lite"/>
    </source>
</evidence>
<dbReference type="PANTHER" id="PTHR35024:SF4">
    <property type="entry name" value="POLYMER-FORMING CYTOSKELETAL PROTEIN"/>
    <property type="match status" value="1"/>
</dbReference>